<sequence>MKTIVLALALAALLPVSFQAAAQSNITTNPNAKVDPKNNKVGKPVVEKPKPKVMTRDELRSCMNLYDANTKEALSIKEGQQAYKDQSVALKKEKDDLQKEEDAYSAEVAEFKKEREGILKMNEDIRAAAPKMEKEELEAKRKEYEARAAKFDASAAPVIERGKTLAAKRKVFSDKVDPFNASFKALEERTEAHLDKVDSWKAECGNKAYDEADEQAIKKERAAAAPAAK</sequence>
<feature type="signal peptide" evidence="2">
    <location>
        <begin position="1"/>
        <end position="22"/>
    </location>
</feature>
<keyword evidence="4" id="KW-1185">Reference proteome</keyword>
<name>A0ABT5KWN3_9BURK</name>
<protein>
    <submittedName>
        <fullName evidence="3">Uncharacterized protein</fullName>
    </submittedName>
</protein>
<evidence type="ECO:0000256" key="2">
    <source>
        <dbReference type="SAM" id="SignalP"/>
    </source>
</evidence>
<proteinExistence type="predicted"/>
<evidence type="ECO:0000313" key="4">
    <source>
        <dbReference type="Proteomes" id="UP001219862"/>
    </source>
</evidence>
<feature type="chain" id="PRO_5047176896" evidence="2">
    <location>
        <begin position="23"/>
        <end position="229"/>
    </location>
</feature>
<dbReference type="EMBL" id="JAQQXS010000022">
    <property type="protein sequence ID" value="MDC8787201.1"/>
    <property type="molecule type" value="Genomic_DNA"/>
</dbReference>
<dbReference type="Proteomes" id="UP001219862">
    <property type="component" value="Unassembled WGS sequence"/>
</dbReference>
<reference evidence="3 4" key="1">
    <citation type="submission" date="2022-10" db="EMBL/GenBank/DDBJ databases">
        <title>paucibacter sp. hw8 Genome sequencing.</title>
        <authorList>
            <person name="Park S."/>
        </authorList>
    </citation>
    <scope>NUCLEOTIDE SEQUENCE [LARGE SCALE GENOMIC DNA]</scope>
    <source>
        <strain evidence="4">hw8</strain>
    </source>
</reference>
<keyword evidence="1" id="KW-0175">Coiled coil</keyword>
<gene>
    <name evidence="3" type="ORF">PRZ01_18590</name>
</gene>
<organism evidence="3 4">
    <name type="scientific">Roseateles koreensis</name>
    <dbReference type="NCBI Taxonomy" id="2987526"/>
    <lineage>
        <taxon>Bacteria</taxon>
        <taxon>Pseudomonadati</taxon>
        <taxon>Pseudomonadota</taxon>
        <taxon>Betaproteobacteria</taxon>
        <taxon>Burkholderiales</taxon>
        <taxon>Sphaerotilaceae</taxon>
        <taxon>Roseateles</taxon>
    </lineage>
</organism>
<accession>A0ABT5KWN3</accession>
<evidence type="ECO:0000256" key="1">
    <source>
        <dbReference type="SAM" id="Coils"/>
    </source>
</evidence>
<feature type="coiled-coil region" evidence="1">
    <location>
        <begin position="80"/>
        <end position="154"/>
    </location>
</feature>
<dbReference type="RefSeq" id="WP_273598339.1">
    <property type="nucleotide sequence ID" value="NZ_JAQQXS010000022.1"/>
</dbReference>
<evidence type="ECO:0000313" key="3">
    <source>
        <dbReference type="EMBL" id="MDC8787201.1"/>
    </source>
</evidence>
<keyword evidence="2" id="KW-0732">Signal</keyword>
<comment type="caution">
    <text evidence="3">The sequence shown here is derived from an EMBL/GenBank/DDBJ whole genome shotgun (WGS) entry which is preliminary data.</text>
</comment>